<organism evidence="1 2">
    <name type="scientific">Euplotes crassus</name>
    <dbReference type="NCBI Taxonomy" id="5936"/>
    <lineage>
        <taxon>Eukaryota</taxon>
        <taxon>Sar</taxon>
        <taxon>Alveolata</taxon>
        <taxon>Ciliophora</taxon>
        <taxon>Intramacronucleata</taxon>
        <taxon>Spirotrichea</taxon>
        <taxon>Hypotrichia</taxon>
        <taxon>Euplotida</taxon>
        <taxon>Euplotidae</taxon>
        <taxon>Moneuplotes</taxon>
    </lineage>
</organism>
<evidence type="ECO:0000313" key="2">
    <source>
        <dbReference type="Proteomes" id="UP001295684"/>
    </source>
</evidence>
<evidence type="ECO:0000313" key="1">
    <source>
        <dbReference type="EMBL" id="CAI2376126.1"/>
    </source>
</evidence>
<accession>A0AAD1XNQ5</accession>
<name>A0AAD1XNQ5_EUPCR</name>
<keyword evidence="2" id="KW-1185">Reference proteome</keyword>
<reference evidence="1" key="1">
    <citation type="submission" date="2023-07" db="EMBL/GenBank/DDBJ databases">
        <authorList>
            <consortium name="AG Swart"/>
            <person name="Singh M."/>
            <person name="Singh A."/>
            <person name="Seah K."/>
            <person name="Emmerich C."/>
        </authorList>
    </citation>
    <scope>NUCLEOTIDE SEQUENCE</scope>
    <source>
        <strain evidence="1">DP1</strain>
    </source>
</reference>
<dbReference type="Proteomes" id="UP001295684">
    <property type="component" value="Unassembled WGS sequence"/>
</dbReference>
<dbReference type="AlphaFoldDB" id="A0AAD1XNQ5"/>
<comment type="caution">
    <text evidence="1">The sequence shown here is derived from an EMBL/GenBank/DDBJ whole genome shotgun (WGS) entry which is preliminary data.</text>
</comment>
<sequence length="166" mass="18941">MNNTDLIPLEKCEFDISLNIASNLSGCSCQLLKDSLQQSLNFRHLMVGLLSLRISILLPYMVHLSNSTQKLEVILLNNRLICLFENVKCANFITPAHFSKNLARDGINILELMECFLSFPDTTKFSMTVGFYVSRNFTIVRSLEAVTFWNLRHGLRGCGYLFIQLK</sequence>
<protein>
    <submittedName>
        <fullName evidence="1">Uncharacterized protein</fullName>
    </submittedName>
</protein>
<proteinExistence type="predicted"/>
<dbReference type="EMBL" id="CAMPGE010017663">
    <property type="protein sequence ID" value="CAI2376126.1"/>
    <property type="molecule type" value="Genomic_DNA"/>
</dbReference>
<gene>
    <name evidence="1" type="ORF">ECRASSUSDP1_LOCUS17495</name>
</gene>